<keyword evidence="2" id="KW-1185">Reference proteome</keyword>
<name>A0A8R1UQ09_PRIPA</name>
<protein>
    <submittedName>
        <fullName evidence="1">Uncharacterized protein</fullName>
    </submittedName>
</protein>
<dbReference type="EnsemblMetazoa" id="PPA34184.1">
    <property type="protein sequence ID" value="PPA34184.1"/>
    <property type="gene ID" value="WBGene00272553"/>
</dbReference>
<organism evidence="1 2">
    <name type="scientific">Pristionchus pacificus</name>
    <name type="common">Parasitic nematode worm</name>
    <dbReference type="NCBI Taxonomy" id="54126"/>
    <lineage>
        <taxon>Eukaryota</taxon>
        <taxon>Metazoa</taxon>
        <taxon>Ecdysozoa</taxon>
        <taxon>Nematoda</taxon>
        <taxon>Chromadorea</taxon>
        <taxon>Rhabditida</taxon>
        <taxon>Rhabditina</taxon>
        <taxon>Diplogasteromorpha</taxon>
        <taxon>Diplogasteroidea</taxon>
        <taxon>Neodiplogasteridae</taxon>
        <taxon>Pristionchus</taxon>
    </lineage>
</organism>
<dbReference type="Proteomes" id="UP000005239">
    <property type="component" value="Unassembled WGS sequence"/>
</dbReference>
<proteinExistence type="predicted"/>
<dbReference type="AlphaFoldDB" id="A0A8R1UQ09"/>
<gene>
    <name evidence="1" type="primary">WBGene00272553</name>
</gene>
<accession>A0A8R1UQ09</accession>
<evidence type="ECO:0000313" key="1">
    <source>
        <dbReference type="EnsemblMetazoa" id="PPA34184.1"/>
    </source>
</evidence>
<reference evidence="1" key="2">
    <citation type="submission" date="2022-06" db="UniProtKB">
        <authorList>
            <consortium name="EnsemblMetazoa"/>
        </authorList>
    </citation>
    <scope>IDENTIFICATION</scope>
    <source>
        <strain evidence="1">PS312</strain>
    </source>
</reference>
<reference evidence="2" key="1">
    <citation type="journal article" date="2008" name="Nat. Genet.">
        <title>The Pristionchus pacificus genome provides a unique perspective on nematode lifestyle and parasitism.</title>
        <authorList>
            <person name="Dieterich C."/>
            <person name="Clifton S.W."/>
            <person name="Schuster L.N."/>
            <person name="Chinwalla A."/>
            <person name="Delehaunty K."/>
            <person name="Dinkelacker I."/>
            <person name="Fulton L."/>
            <person name="Fulton R."/>
            <person name="Godfrey J."/>
            <person name="Minx P."/>
            <person name="Mitreva M."/>
            <person name="Roeseler W."/>
            <person name="Tian H."/>
            <person name="Witte H."/>
            <person name="Yang S.P."/>
            <person name="Wilson R.K."/>
            <person name="Sommer R.J."/>
        </authorList>
    </citation>
    <scope>NUCLEOTIDE SEQUENCE [LARGE SCALE GENOMIC DNA]</scope>
    <source>
        <strain evidence="2">PS312</strain>
    </source>
</reference>
<evidence type="ECO:0000313" key="2">
    <source>
        <dbReference type="Proteomes" id="UP000005239"/>
    </source>
</evidence>
<sequence length="189" mass="22373">MAHMTHEEIILDVMEYSRIEDHFAVTTPAEKSEMIMNDLFTKYPILKPSTDKETKDVKKSFMEFLDMSEQKKNEIFSGSGSQHKELSHVLKELAKLMMEDFEKLDEIERDDVGEIAGYVIHKLCINEVLEVYRKKRRDYRRAGRTDEEMYQISMLMGATYANQWGIDPLEIVEEWMTKLNPDHYDVDHR</sequence>